<keyword evidence="8" id="KW-0732">Signal</keyword>
<feature type="region of interest" description="Disordered" evidence="22">
    <location>
        <begin position="840"/>
        <end position="877"/>
    </location>
</feature>
<dbReference type="EMBL" id="JANAVB010007600">
    <property type="protein sequence ID" value="KAJ6842399.1"/>
    <property type="molecule type" value="Genomic_DNA"/>
</dbReference>
<keyword evidence="16 28" id="KW-0675">Receptor</keyword>
<dbReference type="SUPFAM" id="SSF56112">
    <property type="entry name" value="Protein kinase-like (PK-like)"/>
    <property type="match status" value="1"/>
</dbReference>
<feature type="domain" description="Apple" evidence="27">
    <location>
        <begin position="390"/>
        <end position="470"/>
    </location>
</feature>
<evidence type="ECO:0000256" key="23">
    <source>
        <dbReference type="SAM" id="Phobius"/>
    </source>
</evidence>
<keyword evidence="17" id="KW-0325">Glycoprotein</keyword>
<keyword evidence="9" id="KW-0430">Lectin</keyword>
<evidence type="ECO:0000259" key="26">
    <source>
        <dbReference type="PROSITE" id="PS50927"/>
    </source>
</evidence>
<evidence type="ECO:0000256" key="9">
    <source>
        <dbReference type="ARBA" id="ARBA00022734"/>
    </source>
</evidence>
<evidence type="ECO:0000256" key="18">
    <source>
        <dbReference type="ARBA" id="ARBA00047899"/>
    </source>
</evidence>
<feature type="compositionally biased region" description="Low complexity" evidence="22">
    <location>
        <begin position="855"/>
        <end position="865"/>
    </location>
</feature>
<keyword evidence="11 20" id="KW-0418">Kinase</keyword>
<dbReference type="PROSITE" id="PS00108">
    <property type="entry name" value="PROTEIN_KINASE_ST"/>
    <property type="match status" value="1"/>
</dbReference>
<evidence type="ECO:0000256" key="11">
    <source>
        <dbReference type="ARBA" id="ARBA00022777"/>
    </source>
</evidence>
<dbReference type="PROSITE" id="PS50948">
    <property type="entry name" value="PAN"/>
    <property type="match status" value="1"/>
</dbReference>
<evidence type="ECO:0000313" key="29">
    <source>
        <dbReference type="Proteomes" id="UP001140949"/>
    </source>
</evidence>
<dbReference type="CDD" id="cd00028">
    <property type="entry name" value="B_lectin"/>
    <property type="match status" value="1"/>
</dbReference>
<feature type="domain" description="EGF-like" evidence="25">
    <location>
        <begin position="335"/>
        <end position="371"/>
    </location>
</feature>
<reference evidence="28" key="2">
    <citation type="submission" date="2023-04" db="EMBL/GenBank/DDBJ databases">
        <authorList>
            <person name="Bruccoleri R.E."/>
            <person name="Oakeley E.J."/>
            <person name="Faust A.-M."/>
            <person name="Dessus-Babus S."/>
            <person name="Altorfer M."/>
            <person name="Burckhardt D."/>
            <person name="Oertli M."/>
            <person name="Naumann U."/>
            <person name="Petersen F."/>
            <person name="Wong J."/>
        </authorList>
    </citation>
    <scope>NUCLEOTIDE SEQUENCE</scope>
    <source>
        <strain evidence="28">GSM-AAB239-AS_SAM_17_03QT</strain>
        <tissue evidence="28">Leaf</tissue>
    </source>
</reference>
<evidence type="ECO:0000256" key="3">
    <source>
        <dbReference type="ARBA" id="ARBA00022527"/>
    </source>
</evidence>
<name>A0AAX6HMS6_IRIPA</name>
<sequence>MDLSKSRKGNIHCLSSSEQTNNQQQIRRLHLCTTERERRDMREFSRRPLLLLLCTLFLFLFLSAATDTDTLTPDSPLSDGDTVVSADGTFALGFFAPDPSSKKRYLGIWYNKVSVPTYVWVANRKTPLADLTGTLSLAANGTLLITANSTSTVVWSSSPASSAIGSNPVAQILDTGNFVVRDVNDDDDDGSQLYAWQSFDHPTDTLLPGMKLGWNLTSGLNRNLTAWASLTDPSPGPYTMAMDVLGDPQIFLWSGSTRAWRTGPWNGVRFSGIPEMKTYSMFTFRFVQSRDEVYYTFGLKDPSVVSRLIVNQTGSTQRLVWLDQPRQWNLFWFAPKDQCDQVSPCGPMGVCDPNDSPICDCVQGFAPKYPTNWALRDGTGGCVRRTPLDCRNGTDGFVLVSEAKLPDTSSSAVDTSLGLDQCRAKCLGNCSCTAYASADVSGAGCIIWTTQLTDIRVWAFGGQDLYVRVAAADLSPTAEQSHHSGAAAIIAIPVVVGTVLVALVACFVCKIKRRKQVVIRFPSSSVSFNNPYNYQDTDSKDLELPLFDLSTIIAVTDNFSAKNKLGEGGFGPVFMGTLEDGQQIAVKRLAKTSVQGRSEFRNEMELIAKLQHRNLVRLLGCCIHGEEKMLVYEYMPNKSLDVFLFDRTKCTLLDWQTRHEIIMGIARGLLYLHQDSRLRIIHRDLKASNILLDKDMNPKISDFGLARIFGGNETEVNTKKVVGTYGYMSPEYAMDGVFSVKSDVFSFGVLVLEIISGKKNRGVFFAKADLNLLGHAWGLWKEGKSLDLVDESMSPKHSTNEALRCVKVGLLCVQERPEDRPTMSSVVLMLGSESALLPQPKQPGFVSTRGPFEHSSSTSKQTASSVNEMSVTMCEGR</sequence>
<dbReference type="InterPro" id="IPR000742">
    <property type="entry name" value="EGF"/>
</dbReference>
<dbReference type="EC" id="2.7.11.1" evidence="20"/>
<evidence type="ECO:0000256" key="8">
    <source>
        <dbReference type="ARBA" id="ARBA00022729"/>
    </source>
</evidence>
<dbReference type="FunFam" id="3.30.200.20:FF:000195">
    <property type="entry name" value="G-type lectin S-receptor-like serine/threonine-protein kinase"/>
    <property type="match status" value="1"/>
</dbReference>
<keyword evidence="10 20" id="KW-0547">Nucleotide-binding</keyword>
<evidence type="ECO:0000256" key="15">
    <source>
        <dbReference type="ARBA" id="ARBA00023157"/>
    </source>
</evidence>
<dbReference type="InterPro" id="IPR021820">
    <property type="entry name" value="S-locus_recpt_kinase_C"/>
</dbReference>
<dbReference type="InterPro" id="IPR003609">
    <property type="entry name" value="Pan_app"/>
</dbReference>
<keyword evidence="15" id="KW-1015">Disulfide bond</keyword>
<evidence type="ECO:0000313" key="28">
    <source>
        <dbReference type="EMBL" id="KAJ6842399.1"/>
    </source>
</evidence>
<keyword evidence="2" id="KW-1003">Cell membrane</keyword>
<dbReference type="Proteomes" id="UP001140949">
    <property type="component" value="Unassembled WGS sequence"/>
</dbReference>
<comment type="catalytic activity">
    <reaction evidence="19 20">
        <text>L-seryl-[protein] + ATP = O-phospho-L-seryl-[protein] + ADP + H(+)</text>
        <dbReference type="Rhea" id="RHEA:17989"/>
        <dbReference type="Rhea" id="RHEA-COMP:9863"/>
        <dbReference type="Rhea" id="RHEA-COMP:11604"/>
        <dbReference type="ChEBI" id="CHEBI:15378"/>
        <dbReference type="ChEBI" id="CHEBI:29999"/>
        <dbReference type="ChEBI" id="CHEBI:30616"/>
        <dbReference type="ChEBI" id="CHEBI:83421"/>
        <dbReference type="ChEBI" id="CHEBI:456216"/>
        <dbReference type="EC" id="2.7.11.1"/>
    </reaction>
</comment>
<evidence type="ECO:0000256" key="21">
    <source>
        <dbReference type="PROSITE-ProRule" id="PRU00076"/>
    </source>
</evidence>
<keyword evidence="7 23" id="KW-0812">Transmembrane</keyword>
<dbReference type="InterPro" id="IPR000719">
    <property type="entry name" value="Prot_kinase_dom"/>
</dbReference>
<evidence type="ECO:0000256" key="10">
    <source>
        <dbReference type="ARBA" id="ARBA00022741"/>
    </source>
</evidence>
<keyword evidence="3 20" id="KW-0723">Serine/threonine-protein kinase</keyword>
<dbReference type="InterPro" id="IPR000858">
    <property type="entry name" value="S_locus_glycoprot_dom"/>
</dbReference>
<evidence type="ECO:0000256" key="2">
    <source>
        <dbReference type="ARBA" id="ARBA00022475"/>
    </source>
</evidence>
<comment type="caution">
    <text evidence="21">Lacks conserved residue(s) required for the propagation of feature annotation.</text>
</comment>
<dbReference type="InterPro" id="IPR011009">
    <property type="entry name" value="Kinase-like_dom_sf"/>
</dbReference>
<dbReference type="PROSITE" id="PS50026">
    <property type="entry name" value="EGF_3"/>
    <property type="match status" value="1"/>
</dbReference>
<evidence type="ECO:0000256" key="7">
    <source>
        <dbReference type="ARBA" id="ARBA00022692"/>
    </source>
</evidence>
<evidence type="ECO:0000256" key="5">
    <source>
        <dbReference type="ARBA" id="ARBA00022553"/>
    </source>
</evidence>
<keyword evidence="29" id="KW-1185">Reference proteome</keyword>
<evidence type="ECO:0000256" key="14">
    <source>
        <dbReference type="ARBA" id="ARBA00023136"/>
    </source>
</evidence>
<dbReference type="GO" id="GO:0051707">
    <property type="term" value="P:response to other organism"/>
    <property type="evidence" value="ECO:0007669"/>
    <property type="project" value="UniProtKB-ARBA"/>
</dbReference>
<gene>
    <name evidence="28" type="ORF">M6B38_301120</name>
</gene>
<dbReference type="SMART" id="SM00473">
    <property type="entry name" value="PAN_AP"/>
    <property type="match status" value="1"/>
</dbReference>
<dbReference type="SMART" id="SM00220">
    <property type="entry name" value="S_TKc"/>
    <property type="match status" value="1"/>
</dbReference>
<organism evidence="28 29">
    <name type="scientific">Iris pallida</name>
    <name type="common">Sweet iris</name>
    <dbReference type="NCBI Taxonomy" id="29817"/>
    <lineage>
        <taxon>Eukaryota</taxon>
        <taxon>Viridiplantae</taxon>
        <taxon>Streptophyta</taxon>
        <taxon>Embryophyta</taxon>
        <taxon>Tracheophyta</taxon>
        <taxon>Spermatophyta</taxon>
        <taxon>Magnoliopsida</taxon>
        <taxon>Liliopsida</taxon>
        <taxon>Asparagales</taxon>
        <taxon>Iridaceae</taxon>
        <taxon>Iridoideae</taxon>
        <taxon>Irideae</taxon>
        <taxon>Iris</taxon>
    </lineage>
</organism>
<comment type="subcellular location">
    <subcellularLocation>
        <location evidence="1">Cell membrane</location>
        <topology evidence="1">Single-pass type I membrane protein</topology>
    </subcellularLocation>
</comment>
<dbReference type="GO" id="GO:0048544">
    <property type="term" value="P:recognition of pollen"/>
    <property type="evidence" value="ECO:0007669"/>
    <property type="project" value="InterPro"/>
</dbReference>
<dbReference type="PANTHER" id="PTHR27002">
    <property type="entry name" value="RECEPTOR-LIKE SERINE/THREONINE-PROTEIN KINASE SD1-8"/>
    <property type="match status" value="1"/>
</dbReference>
<dbReference type="GO" id="GO:0004674">
    <property type="term" value="F:protein serine/threonine kinase activity"/>
    <property type="evidence" value="ECO:0007669"/>
    <property type="project" value="UniProtKB-KW"/>
</dbReference>
<reference evidence="28" key="1">
    <citation type="journal article" date="2023" name="GigaByte">
        <title>Genome assembly of the bearded iris, Iris pallida Lam.</title>
        <authorList>
            <person name="Bruccoleri R.E."/>
            <person name="Oakeley E.J."/>
            <person name="Faust A.M.E."/>
            <person name="Altorfer M."/>
            <person name="Dessus-Babus S."/>
            <person name="Burckhardt D."/>
            <person name="Oertli M."/>
            <person name="Naumann U."/>
            <person name="Petersen F."/>
            <person name="Wong J."/>
        </authorList>
    </citation>
    <scope>NUCLEOTIDE SEQUENCE</scope>
    <source>
        <strain evidence="28">GSM-AAB239-AS_SAM_17_03QT</strain>
    </source>
</reference>
<evidence type="ECO:0000256" key="16">
    <source>
        <dbReference type="ARBA" id="ARBA00023170"/>
    </source>
</evidence>
<accession>A0AAX6HMS6</accession>
<dbReference type="PANTHER" id="PTHR27002:SF616">
    <property type="entry name" value="RECEPTOR-LIKE SERINE_THREONINE-PROTEIN KINASE"/>
    <property type="match status" value="1"/>
</dbReference>
<dbReference type="InterPro" id="IPR001245">
    <property type="entry name" value="Ser-Thr/Tyr_kinase_cat_dom"/>
</dbReference>
<feature type="transmembrane region" description="Helical" evidence="23">
    <location>
        <begin position="485"/>
        <end position="509"/>
    </location>
</feature>
<keyword evidence="13 23" id="KW-1133">Transmembrane helix</keyword>
<evidence type="ECO:0000256" key="12">
    <source>
        <dbReference type="ARBA" id="ARBA00022840"/>
    </source>
</evidence>
<dbReference type="Pfam" id="PF07714">
    <property type="entry name" value="PK_Tyr_Ser-Thr"/>
    <property type="match status" value="1"/>
</dbReference>
<evidence type="ECO:0000256" key="1">
    <source>
        <dbReference type="ARBA" id="ARBA00004251"/>
    </source>
</evidence>
<feature type="domain" description="Protein kinase" evidence="24">
    <location>
        <begin position="559"/>
        <end position="837"/>
    </location>
</feature>
<dbReference type="Pfam" id="PF00954">
    <property type="entry name" value="S_locus_glycop"/>
    <property type="match status" value="1"/>
</dbReference>
<evidence type="ECO:0000259" key="24">
    <source>
        <dbReference type="PROSITE" id="PS50011"/>
    </source>
</evidence>
<feature type="domain" description="Bulb-type lectin" evidence="26">
    <location>
        <begin position="68"/>
        <end position="193"/>
    </location>
</feature>
<comment type="similarity">
    <text evidence="20">Belongs to the protein kinase superfamily. Ser/Thr protein kinase family.</text>
</comment>
<evidence type="ECO:0000256" key="19">
    <source>
        <dbReference type="ARBA" id="ARBA00048679"/>
    </source>
</evidence>
<keyword evidence="12 20" id="KW-0067">ATP-binding</keyword>
<dbReference type="Pfam" id="PF11883">
    <property type="entry name" value="DUF3403"/>
    <property type="match status" value="1"/>
</dbReference>
<dbReference type="AlphaFoldDB" id="A0AAX6HMS6"/>
<dbReference type="FunFam" id="2.90.10.10:FF:000009">
    <property type="entry name" value="Receptor-like serine/threonine-protein kinase SD1-8"/>
    <property type="match status" value="1"/>
</dbReference>
<comment type="catalytic activity">
    <reaction evidence="18 20">
        <text>L-threonyl-[protein] + ATP = O-phospho-L-threonyl-[protein] + ADP + H(+)</text>
        <dbReference type="Rhea" id="RHEA:46608"/>
        <dbReference type="Rhea" id="RHEA-COMP:11060"/>
        <dbReference type="Rhea" id="RHEA-COMP:11605"/>
        <dbReference type="ChEBI" id="CHEBI:15378"/>
        <dbReference type="ChEBI" id="CHEBI:30013"/>
        <dbReference type="ChEBI" id="CHEBI:30616"/>
        <dbReference type="ChEBI" id="CHEBI:61977"/>
        <dbReference type="ChEBI" id="CHEBI:456216"/>
        <dbReference type="EC" id="2.7.11.1"/>
    </reaction>
</comment>
<feature type="transmembrane region" description="Helical" evidence="23">
    <location>
        <begin position="48"/>
        <end position="66"/>
    </location>
</feature>
<dbReference type="InterPro" id="IPR024171">
    <property type="entry name" value="SRK-like_kinase"/>
</dbReference>
<dbReference type="PIRSF" id="PIRSF000641">
    <property type="entry name" value="SRK"/>
    <property type="match status" value="1"/>
</dbReference>
<dbReference type="InterPro" id="IPR008271">
    <property type="entry name" value="Ser/Thr_kinase_AS"/>
</dbReference>
<dbReference type="GO" id="GO:0005524">
    <property type="term" value="F:ATP binding"/>
    <property type="evidence" value="ECO:0007669"/>
    <property type="project" value="UniProtKB-KW"/>
</dbReference>
<keyword evidence="4 21" id="KW-0245">EGF-like domain</keyword>
<evidence type="ECO:0000256" key="6">
    <source>
        <dbReference type="ARBA" id="ARBA00022679"/>
    </source>
</evidence>
<protein>
    <recommendedName>
        <fullName evidence="20">Receptor-like serine/threonine-protein kinase</fullName>
        <ecNumber evidence="20">2.7.11.1</ecNumber>
    </recommendedName>
</protein>
<dbReference type="PROSITE" id="PS50011">
    <property type="entry name" value="PROTEIN_KINASE_DOM"/>
    <property type="match status" value="1"/>
</dbReference>
<evidence type="ECO:0000259" key="25">
    <source>
        <dbReference type="PROSITE" id="PS50026"/>
    </source>
</evidence>
<dbReference type="GO" id="GO:0030246">
    <property type="term" value="F:carbohydrate binding"/>
    <property type="evidence" value="ECO:0007669"/>
    <property type="project" value="UniProtKB-KW"/>
</dbReference>
<dbReference type="SMART" id="SM00108">
    <property type="entry name" value="B_lectin"/>
    <property type="match status" value="1"/>
</dbReference>
<evidence type="ECO:0000256" key="4">
    <source>
        <dbReference type="ARBA" id="ARBA00022536"/>
    </source>
</evidence>
<dbReference type="Gene3D" id="3.30.200.20">
    <property type="entry name" value="Phosphorylase Kinase, domain 1"/>
    <property type="match status" value="1"/>
</dbReference>
<dbReference type="Gene3D" id="1.10.510.10">
    <property type="entry name" value="Transferase(Phosphotransferase) domain 1"/>
    <property type="match status" value="1"/>
</dbReference>
<keyword evidence="5" id="KW-0597">Phosphoprotein</keyword>
<evidence type="ECO:0000256" key="17">
    <source>
        <dbReference type="ARBA" id="ARBA00023180"/>
    </source>
</evidence>
<keyword evidence="14 23" id="KW-0472">Membrane</keyword>
<dbReference type="Pfam" id="PF01453">
    <property type="entry name" value="B_lectin"/>
    <property type="match status" value="1"/>
</dbReference>
<dbReference type="CDD" id="cd14066">
    <property type="entry name" value="STKc_IRAK"/>
    <property type="match status" value="1"/>
</dbReference>
<dbReference type="Pfam" id="PF08276">
    <property type="entry name" value="PAN_2"/>
    <property type="match status" value="1"/>
</dbReference>
<evidence type="ECO:0000259" key="27">
    <source>
        <dbReference type="PROSITE" id="PS50948"/>
    </source>
</evidence>
<dbReference type="InterPro" id="IPR036426">
    <property type="entry name" value="Bulb-type_lectin_dom_sf"/>
</dbReference>
<dbReference type="InterPro" id="IPR001480">
    <property type="entry name" value="Bulb-type_lectin_dom"/>
</dbReference>
<evidence type="ECO:0000256" key="20">
    <source>
        <dbReference type="PIRNR" id="PIRNR000641"/>
    </source>
</evidence>
<evidence type="ECO:0000256" key="13">
    <source>
        <dbReference type="ARBA" id="ARBA00022989"/>
    </source>
</evidence>
<evidence type="ECO:0000256" key="22">
    <source>
        <dbReference type="SAM" id="MobiDB-lite"/>
    </source>
</evidence>
<keyword evidence="6 20" id="KW-0808">Transferase</keyword>
<dbReference type="SUPFAM" id="SSF51110">
    <property type="entry name" value="alpha-D-mannose-specific plant lectins"/>
    <property type="match status" value="1"/>
</dbReference>
<dbReference type="Gene3D" id="2.90.10.10">
    <property type="entry name" value="Bulb-type lectin domain"/>
    <property type="match status" value="1"/>
</dbReference>
<dbReference type="GO" id="GO:0005886">
    <property type="term" value="C:plasma membrane"/>
    <property type="evidence" value="ECO:0007669"/>
    <property type="project" value="UniProtKB-SubCell"/>
</dbReference>
<dbReference type="CDD" id="cd01098">
    <property type="entry name" value="PAN_AP_plant"/>
    <property type="match status" value="1"/>
</dbReference>
<proteinExistence type="inferred from homology"/>
<dbReference type="FunFam" id="1.10.510.10:FF:000060">
    <property type="entry name" value="G-type lectin S-receptor-like serine/threonine-protein kinase"/>
    <property type="match status" value="1"/>
</dbReference>
<dbReference type="PROSITE" id="PS50927">
    <property type="entry name" value="BULB_LECTIN"/>
    <property type="match status" value="1"/>
</dbReference>
<comment type="caution">
    <text evidence="28">The sequence shown here is derived from an EMBL/GenBank/DDBJ whole genome shotgun (WGS) entry which is preliminary data.</text>
</comment>